<feature type="chain" id="PRO_5003182196" description="HupE/UreJ family protein" evidence="2">
    <location>
        <begin position="31"/>
        <end position="367"/>
    </location>
</feature>
<sequence>MRPVNWRFARLAAAALLTALTTLTASPASAHPVPFSYLDFRIDAGGIDLTIVAHIFDLAHDLNVQPPERLLSAGVVAEQESAIVALLQPRLQVEADRRLLTPAWLAPEILADRQSLRLHLRYRLEAPAGSIAVSARMFSYDPNHQTFLNIYENDTLTTQAILDRGHTRYEYFAGTRQGVLAVVRKFVPEGIHHILIGPDHLLFLIGLLLLGGSIRQLLVVVTAFTFAHSVTLSLAALNIVSPPARVIEPAIALSIVYVGVDNLLVRGGRDMRAWIALTFGFIHGFGFANVLREMDLPSRALGWSLFSFNLGVEIGQLLVVVAVASALAALRSRSEVAGRRLAFAGSIVVIAAGAFWFIQRVFLTRVG</sequence>
<dbReference type="EMBL" id="GU260710">
    <property type="protein sequence ID" value="ADC36053.1"/>
    <property type="molecule type" value="Genomic_DNA"/>
</dbReference>
<reference evidence="3" key="2">
    <citation type="journal article" date="2010" name="Appl. Environ. Microbiol.">
        <title>Comparative analysis of acidobacterial genomic fragments from terrestrial and aquatic metagenomic libraries, with emphasis on acidobacteria subdivision 6.</title>
        <authorList>
            <person name="Kielak A.M."/>
            <person name="van Veen J.A."/>
            <person name="Kowalchuk G.A."/>
        </authorList>
    </citation>
    <scope>NUCLEOTIDE SEQUENCE</scope>
</reference>
<dbReference type="Pfam" id="PF13795">
    <property type="entry name" value="HupE_UreJ_2"/>
    <property type="match status" value="1"/>
</dbReference>
<dbReference type="InterPro" id="IPR032809">
    <property type="entry name" value="Put_HupE_UreJ"/>
</dbReference>
<keyword evidence="1" id="KW-0472">Membrane</keyword>
<dbReference type="AlphaFoldDB" id="E3T6V9"/>
<accession>E3T6V9</accession>
<feature type="transmembrane region" description="Helical" evidence="1">
    <location>
        <begin position="303"/>
        <end position="329"/>
    </location>
</feature>
<keyword evidence="1" id="KW-0812">Transmembrane</keyword>
<feature type="signal peptide" evidence="2">
    <location>
        <begin position="1"/>
        <end position="30"/>
    </location>
</feature>
<evidence type="ECO:0008006" key="4">
    <source>
        <dbReference type="Google" id="ProtNLM"/>
    </source>
</evidence>
<keyword evidence="2" id="KW-0732">Signal</keyword>
<proteinExistence type="predicted"/>
<organism evidence="3">
    <name type="scientific">uncultured bacterium 213</name>
    <dbReference type="NCBI Taxonomy" id="698383"/>
    <lineage>
        <taxon>Bacteria</taxon>
        <taxon>environmental samples</taxon>
    </lineage>
</organism>
<protein>
    <recommendedName>
        <fullName evidence="4">HupE/UreJ family protein</fullName>
    </recommendedName>
</protein>
<feature type="transmembrane region" description="Helical" evidence="1">
    <location>
        <begin position="272"/>
        <end position="291"/>
    </location>
</feature>
<reference evidence="3" key="1">
    <citation type="submission" date="2009-12" db="EMBL/GenBank/DDBJ databases">
        <authorList>
            <person name="Kielak A."/>
            <person name="van Veen J.A."/>
            <person name="Kowalchuk G.A."/>
        </authorList>
    </citation>
    <scope>NUCLEOTIDE SEQUENCE</scope>
</reference>
<name>E3T6V9_9BACT</name>
<feature type="transmembrane region" description="Helical" evidence="1">
    <location>
        <begin position="190"/>
        <end position="210"/>
    </location>
</feature>
<feature type="transmembrane region" description="Helical" evidence="1">
    <location>
        <begin position="217"/>
        <end position="240"/>
    </location>
</feature>
<evidence type="ECO:0000313" key="3">
    <source>
        <dbReference type="EMBL" id="ADC36053.1"/>
    </source>
</evidence>
<evidence type="ECO:0000256" key="2">
    <source>
        <dbReference type="SAM" id="SignalP"/>
    </source>
</evidence>
<keyword evidence="1" id="KW-1133">Transmembrane helix</keyword>
<evidence type="ECO:0000256" key="1">
    <source>
        <dbReference type="SAM" id="Phobius"/>
    </source>
</evidence>
<feature type="transmembrane region" description="Helical" evidence="1">
    <location>
        <begin position="246"/>
        <end position="265"/>
    </location>
</feature>
<feature type="transmembrane region" description="Helical" evidence="1">
    <location>
        <begin position="341"/>
        <end position="358"/>
    </location>
</feature>